<reference evidence="2 3" key="1">
    <citation type="submission" date="2019-03" db="EMBL/GenBank/DDBJ databases">
        <title>Three New Species of Nocardioides, Nocardioides euryhalodurans sp. nov., Nocardioides seonyuensis sp. nov. and Nocardioides eburneoflavus sp. nov., Iolated from Soil.</title>
        <authorList>
            <person name="Roh S.G."/>
            <person name="Lee C."/>
            <person name="Kim M.-K."/>
            <person name="Kim S.B."/>
        </authorList>
    </citation>
    <scope>NUCLEOTIDE SEQUENCE [LARGE SCALE GENOMIC DNA]</scope>
    <source>
        <strain evidence="2 3">MMS17-SY117</strain>
    </source>
</reference>
<name>A0A4P7GMH5_9ACTN</name>
<dbReference type="Proteomes" id="UP000294894">
    <property type="component" value="Chromosome"/>
</dbReference>
<dbReference type="AlphaFoldDB" id="A0A4P7GMH5"/>
<dbReference type="KEGG" id="noy:EXE57_12425"/>
<dbReference type="EMBL" id="CP038267">
    <property type="protein sequence ID" value="QBR92987.1"/>
    <property type="molecule type" value="Genomic_DNA"/>
</dbReference>
<gene>
    <name evidence="2" type="ORF">EXE57_12425</name>
</gene>
<feature type="region of interest" description="Disordered" evidence="1">
    <location>
        <begin position="1"/>
        <end position="35"/>
    </location>
</feature>
<evidence type="ECO:0000313" key="3">
    <source>
        <dbReference type="Proteomes" id="UP000294894"/>
    </source>
</evidence>
<dbReference type="InterPro" id="IPR009351">
    <property type="entry name" value="AlkZ-like"/>
</dbReference>
<dbReference type="PANTHER" id="PTHR38479:SF2">
    <property type="entry name" value="WINGED HELIX DNA-BINDING DOMAIN-CONTAINING PROTEIN"/>
    <property type="match status" value="1"/>
</dbReference>
<keyword evidence="2" id="KW-0238">DNA-binding</keyword>
<proteinExistence type="predicted"/>
<evidence type="ECO:0000313" key="2">
    <source>
        <dbReference type="EMBL" id="QBR92987.1"/>
    </source>
</evidence>
<sequence>MGSAGSPPTWPPAPAAPALSSPSRPRSRACSGDTPADVGFGRLGDVVTDVDIARWRLRSQHLVGSGPTSAEGVVRSLLGVQAENPAQSAWAVAARTAAPDPSDLGAALDEGRVVRVHVLRSTWHYVTAEDLVWLVELTAPGAGRPAAQQLAEVYDDAELDRLSGLVVDALAGRHLTRPQLAALLVEAGEQVPGHELMLLMAHLELRALVCSGPVVDGAHSYVLVADRVRAPRRLDRDEGLAELALRYATGHGPVTAEDLAYWASLSLPDARAGLTAAADGLATFEHDDRTFWHPPDQEPPTGPTEPAAHLLQILDETYRGYATASRWVLDAAGVVPRGRESAMGMALVDGQLVAAMKRSVTARQVVFELAPYASWHDDHLVPVERAAARYGAFLAREAVVDLR</sequence>
<dbReference type="Pfam" id="PF06224">
    <property type="entry name" value="AlkZ-like"/>
    <property type="match status" value="1"/>
</dbReference>
<protein>
    <submittedName>
        <fullName evidence="2">Winged helix DNA-binding domain-containing protein</fullName>
    </submittedName>
</protein>
<keyword evidence="3" id="KW-1185">Reference proteome</keyword>
<dbReference type="PANTHER" id="PTHR38479">
    <property type="entry name" value="LMO0824 PROTEIN"/>
    <property type="match status" value="1"/>
</dbReference>
<evidence type="ECO:0000256" key="1">
    <source>
        <dbReference type="SAM" id="MobiDB-lite"/>
    </source>
</evidence>
<dbReference type="OrthoDB" id="9148135at2"/>
<dbReference type="GO" id="GO:0003677">
    <property type="term" value="F:DNA binding"/>
    <property type="evidence" value="ECO:0007669"/>
    <property type="project" value="UniProtKB-KW"/>
</dbReference>
<organism evidence="2 3">
    <name type="scientific">Nocardioides euryhalodurans</name>
    <dbReference type="NCBI Taxonomy" id="2518370"/>
    <lineage>
        <taxon>Bacteria</taxon>
        <taxon>Bacillati</taxon>
        <taxon>Actinomycetota</taxon>
        <taxon>Actinomycetes</taxon>
        <taxon>Propionibacteriales</taxon>
        <taxon>Nocardioidaceae</taxon>
        <taxon>Nocardioides</taxon>
    </lineage>
</organism>
<accession>A0A4P7GMH5</accession>